<keyword evidence="3" id="KW-0862">Zinc</keyword>
<name>A0A834TMD1_9FABA</name>
<dbReference type="SMART" id="SM00575">
    <property type="entry name" value="ZnF_PMZ"/>
    <property type="match status" value="1"/>
</dbReference>
<dbReference type="InterPro" id="IPR007527">
    <property type="entry name" value="Znf_SWIM"/>
</dbReference>
<feature type="compositionally biased region" description="Polar residues" evidence="5">
    <location>
        <begin position="265"/>
        <end position="288"/>
    </location>
</feature>
<dbReference type="Pfam" id="PF04434">
    <property type="entry name" value="SWIM"/>
    <property type="match status" value="1"/>
</dbReference>
<evidence type="ECO:0000256" key="1">
    <source>
        <dbReference type="ARBA" id="ARBA00022723"/>
    </source>
</evidence>
<dbReference type="PANTHER" id="PTHR31973">
    <property type="entry name" value="POLYPROTEIN, PUTATIVE-RELATED"/>
    <property type="match status" value="1"/>
</dbReference>
<dbReference type="AlphaFoldDB" id="A0A834TMD1"/>
<keyword evidence="8" id="KW-1185">Reference proteome</keyword>
<feature type="compositionally biased region" description="Polar residues" evidence="5">
    <location>
        <begin position="247"/>
        <end position="257"/>
    </location>
</feature>
<evidence type="ECO:0000313" key="8">
    <source>
        <dbReference type="Proteomes" id="UP000634136"/>
    </source>
</evidence>
<keyword evidence="2 4" id="KW-0863">Zinc-finger</keyword>
<comment type="caution">
    <text evidence="7">The sequence shown here is derived from an EMBL/GenBank/DDBJ whole genome shotgun (WGS) entry which is preliminary data.</text>
</comment>
<feature type="compositionally biased region" description="Basic residues" evidence="5">
    <location>
        <begin position="195"/>
        <end position="205"/>
    </location>
</feature>
<evidence type="ECO:0000256" key="3">
    <source>
        <dbReference type="ARBA" id="ARBA00022833"/>
    </source>
</evidence>
<sequence length="348" mass="39063">MGIFEQASRTLWSRTGFSHFSKSDALLNNYCEQLNFELVKKRAKPIITMDEELRLYIAIKMNKERKKATAYDGSITPQAKKNLEEAKINSGRWTPYWVGDPEGNKYEVECRPIKMVVDLGISSCTCNMWGLTGIPCEHAVACMAYKNVDPEDIVHPFFSIQLWRKTYEPYARPINLSEFWQKIGLPDIEPPPFKRPARRPKKQRRKGNDPPPKPKPHMAKRKTYKCSKYGGTKHNSRTCKGPPPTPNNQSVETSTVLPTPPPNSKDLSQSSQSTIGMAPTIPTSQNPSTSTMVFMPTSTVSLALPITQPMATTTAMRASTSRPQLPITQPMIPTIAVRPPPLKPPSMH</sequence>
<dbReference type="Proteomes" id="UP000634136">
    <property type="component" value="Unassembled WGS sequence"/>
</dbReference>
<feature type="compositionally biased region" description="Basic residues" evidence="5">
    <location>
        <begin position="214"/>
        <end position="225"/>
    </location>
</feature>
<dbReference type="OrthoDB" id="1744165at2759"/>
<dbReference type="EMBL" id="JAAIUW010000006">
    <property type="protein sequence ID" value="KAF7825043.1"/>
    <property type="molecule type" value="Genomic_DNA"/>
</dbReference>
<dbReference type="PROSITE" id="PS50966">
    <property type="entry name" value="ZF_SWIM"/>
    <property type="match status" value="1"/>
</dbReference>
<dbReference type="GO" id="GO:0008270">
    <property type="term" value="F:zinc ion binding"/>
    <property type="evidence" value="ECO:0007669"/>
    <property type="project" value="UniProtKB-KW"/>
</dbReference>
<gene>
    <name evidence="7" type="ORF">G2W53_016207</name>
</gene>
<proteinExistence type="predicted"/>
<dbReference type="PANTHER" id="PTHR31973:SF187">
    <property type="entry name" value="MUTATOR TRANSPOSASE MUDRA PROTEIN"/>
    <property type="match status" value="1"/>
</dbReference>
<evidence type="ECO:0000256" key="4">
    <source>
        <dbReference type="PROSITE-ProRule" id="PRU00325"/>
    </source>
</evidence>
<feature type="region of interest" description="Disordered" evidence="5">
    <location>
        <begin position="187"/>
        <end position="288"/>
    </location>
</feature>
<evidence type="ECO:0000313" key="7">
    <source>
        <dbReference type="EMBL" id="KAF7825043.1"/>
    </source>
</evidence>
<feature type="domain" description="SWIM-type" evidence="6">
    <location>
        <begin position="115"/>
        <end position="147"/>
    </location>
</feature>
<reference evidence="7" key="1">
    <citation type="submission" date="2020-09" db="EMBL/GenBank/DDBJ databases">
        <title>Genome-Enabled Discovery of Anthraquinone Biosynthesis in Senna tora.</title>
        <authorList>
            <person name="Kang S.-H."/>
            <person name="Pandey R.P."/>
            <person name="Lee C.-M."/>
            <person name="Sim J.-S."/>
            <person name="Jeong J.-T."/>
            <person name="Choi B.-S."/>
            <person name="Jung M."/>
            <person name="Ginzburg D."/>
            <person name="Zhao K."/>
            <person name="Won S.Y."/>
            <person name="Oh T.-J."/>
            <person name="Yu Y."/>
            <person name="Kim N.-H."/>
            <person name="Lee O.R."/>
            <person name="Lee T.-H."/>
            <person name="Bashyal P."/>
            <person name="Kim T.-S."/>
            <person name="Lee W.-H."/>
            <person name="Kawkins C."/>
            <person name="Kim C.-K."/>
            <person name="Kim J.S."/>
            <person name="Ahn B.O."/>
            <person name="Rhee S.Y."/>
            <person name="Sohng J.K."/>
        </authorList>
    </citation>
    <scope>NUCLEOTIDE SEQUENCE</scope>
    <source>
        <tissue evidence="7">Leaf</tissue>
    </source>
</reference>
<evidence type="ECO:0000256" key="5">
    <source>
        <dbReference type="SAM" id="MobiDB-lite"/>
    </source>
</evidence>
<organism evidence="7 8">
    <name type="scientific">Senna tora</name>
    <dbReference type="NCBI Taxonomy" id="362788"/>
    <lineage>
        <taxon>Eukaryota</taxon>
        <taxon>Viridiplantae</taxon>
        <taxon>Streptophyta</taxon>
        <taxon>Embryophyta</taxon>
        <taxon>Tracheophyta</taxon>
        <taxon>Spermatophyta</taxon>
        <taxon>Magnoliopsida</taxon>
        <taxon>eudicotyledons</taxon>
        <taxon>Gunneridae</taxon>
        <taxon>Pentapetalae</taxon>
        <taxon>rosids</taxon>
        <taxon>fabids</taxon>
        <taxon>Fabales</taxon>
        <taxon>Fabaceae</taxon>
        <taxon>Caesalpinioideae</taxon>
        <taxon>Cassia clade</taxon>
        <taxon>Senna</taxon>
    </lineage>
</organism>
<evidence type="ECO:0000256" key="2">
    <source>
        <dbReference type="ARBA" id="ARBA00022771"/>
    </source>
</evidence>
<keyword evidence="1" id="KW-0479">Metal-binding</keyword>
<dbReference type="InterPro" id="IPR006564">
    <property type="entry name" value="Znf_PMZ"/>
</dbReference>
<protein>
    <recommendedName>
        <fullName evidence="6">SWIM-type domain-containing protein</fullName>
    </recommendedName>
</protein>
<accession>A0A834TMD1</accession>
<evidence type="ECO:0000259" key="6">
    <source>
        <dbReference type="PROSITE" id="PS50966"/>
    </source>
</evidence>